<organism evidence="2 3">
    <name type="scientific">Planobispora rosea</name>
    <dbReference type="NCBI Taxonomy" id="35762"/>
    <lineage>
        <taxon>Bacteria</taxon>
        <taxon>Bacillati</taxon>
        <taxon>Actinomycetota</taxon>
        <taxon>Actinomycetes</taxon>
        <taxon>Streptosporangiales</taxon>
        <taxon>Streptosporangiaceae</taxon>
        <taxon>Planobispora</taxon>
    </lineage>
</organism>
<evidence type="ECO:0000313" key="2">
    <source>
        <dbReference type="EMBL" id="GIH88571.1"/>
    </source>
</evidence>
<comment type="caution">
    <text evidence="2">The sequence shown here is derived from an EMBL/GenBank/DDBJ whole genome shotgun (WGS) entry which is preliminary data.</text>
</comment>
<keyword evidence="3" id="KW-1185">Reference proteome</keyword>
<proteinExistence type="predicted"/>
<name>A0A8J3S565_PLARO</name>
<dbReference type="AlphaFoldDB" id="A0A8J3S565"/>
<gene>
    <name evidence="2" type="ORF">Pro02_69790</name>
</gene>
<dbReference type="EMBL" id="BOOI01000084">
    <property type="protein sequence ID" value="GIH88571.1"/>
    <property type="molecule type" value="Genomic_DNA"/>
</dbReference>
<protein>
    <submittedName>
        <fullName evidence="2">Uncharacterized protein</fullName>
    </submittedName>
</protein>
<sequence>MNEEMATVTRPDENSETRPCPACRGRGTKLRRSRRGLLFGEGGTDHETYGEQECLDCLASGRVEGNGK</sequence>
<dbReference type="Proteomes" id="UP000655044">
    <property type="component" value="Unassembled WGS sequence"/>
</dbReference>
<evidence type="ECO:0000256" key="1">
    <source>
        <dbReference type="SAM" id="MobiDB-lite"/>
    </source>
</evidence>
<accession>A0A8J3S565</accession>
<reference evidence="2" key="1">
    <citation type="submission" date="2021-01" db="EMBL/GenBank/DDBJ databases">
        <title>Whole genome shotgun sequence of Planobispora rosea NBRC 15558.</title>
        <authorList>
            <person name="Komaki H."/>
            <person name="Tamura T."/>
        </authorList>
    </citation>
    <scope>NUCLEOTIDE SEQUENCE</scope>
    <source>
        <strain evidence="2">NBRC 15558</strain>
    </source>
</reference>
<feature type="region of interest" description="Disordered" evidence="1">
    <location>
        <begin position="1"/>
        <end position="27"/>
    </location>
</feature>
<evidence type="ECO:0000313" key="3">
    <source>
        <dbReference type="Proteomes" id="UP000655044"/>
    </source>
</evidence>